<dbReference type="InterPro" id="IPR043502">
    <property type="entry name" value="DNA/RNA_pol_sf"/>
</dbReference>
<gene>
    <name evidence="1" type="primary">pol_4433</name>
    <name evidence="1" type="ORF">NPIL_505991</name>
</gene>
<dbReference type="Gene3D" id="3.30.70.270">
    <property type="match status" value="1"/>
</dbReference>
<dbReference type="OrthoDB" id="6450226at2759"/>
<proteinExistence type="predicted"/>
<dbReference type="InterPro" id="IPR051320">
    <property type="entry name" value="Viral_Replic_Matur_Polypro"/>
</dbReference>
<dbReference type="InterPro" id="IPR043128">
    <property type="entry name" value="Rev_trsase/Diguanyl_cyclase"/>
</dbReference>
<accession>A0A8X6UKB3</accession>
<evidence type="ECO:0000313" key="2">
    <source>
        <dbReference type="Proteomes" id="UP000887013"/>
    </source>
</evidence>
<dbReference type="Proteomes" id="UP000887013">
    <property type="component" value="Unassembled WGS sequence"/>
</dbReference>
<organism evidence="1 2">
    <name type="scientific">Nephila pilipes</name>
    <name type="common">Giant wood spider</name>
    <name type="synonym">Nephila maculata</name>
    <dbReference type="NCBI Taxonomy" id="299642"/>
    <lineage>
        <taxon>Eukaryota</taxon>
        <taxon>Metazoa</taxon>
        <taxon>Ecdysozoa</taxon>
        <taxon>Arthropoda</taxon>
        <taxon>Chelicerata</taxon>
        <taxon>Arachnida</taxon>
        <taxon>Araneae</taxon>
        <taxon>Araneomorphae</taxon>
        <taxon>Entelegynae</taxon>
        <taxon>Araneoidea</taxon>
        <taxon>Nephilidae</taxon>
        <taxon>Nephila</taxon>
    </lineage>
</organism>
<dbReference type="PANTHER" id="PTHR33064:SF37">
    <property type="entry name" value="RIBONUCLEASE H"/>
    <property type="match status" value="1"/>
</dbReference>
<name>A0A8X6UKB3_NEPPI</name>
<dbReference type="GO" id="GO:0071897">
    <property type="term" value="P:DNA biosynthetic process"/>
    <property type="evidence" value="ECO:0007669"/>
    <property type="project" value="UniProtKB-ARBA"/>
</dbReference>
<dbReference type="AlphaFoldDB" id="A0A8X6UKB3"/>
<reference evidence="1" key="1">
    <citation type="submission" date="2020-08" db="EMBL/GenBank/DDBJ databases">
        <title>Multicomponent nature underlies the extraordinary mechanical properties of spider dragline silk.</title>
        <authorList>
            <person name="Kono N."/>
            <person name="Nakamura H."/>
            <person name="Mori M."/>
            <person name="Yoshida Y."/>
            <person name="Ohtoshi R."/>
            <person name="Malay A.D."/>
            <person name="Moran D.A.P."/>
            <person name="Tomita M."/>
            <person name="Numata K."/>
            <person name="Arakawa K."/>
        </authorList>
    </citation>
    <scope>NUCLEOTIDE SEQUENCE</scope>
</reference>
<sequence length="139" mass="15726">MSLADGQKPEVEVYTTSVVIRLEGRAIRTPLIALPCARGNRTFLGMDVLQNDAGSRPLPEKVEAIINYKLPSTIHDLRTFLGLINFYQRYLKDAAETQAPLHELLKGMKKKAQRKVPWTDDTRRNFEKCKTGLMEAALL</sequence>
<evidence type="ECO:0000313" key="1">
    <source>
        <dbReference type="EMBL" id="GFU23405.1"/>
    </source>
</evidence>
<comment type="caution">
    <text evidence="1">The sequence shown here is derived from an EMBL/GenBank/DDBJ whole genome shotgun (WGS) entry which is preliminary data.</text>
</comment>
<protein>
    <submittedName>
        <fullName evidence="1">Retrovirus-related Pol polyprotein from transposon opus</fullName>
    </submittedName>
</protein>
<dbReference type="EMBL" id="BMAW01127946">
    <property type="protein sequence ID" value="GFU23405.1"/>
    <property type="molecule type" value="Genomic_DNA"/>
</dbReference>
<dbReference type="PANTHER" id="PTHR33064">
    <property type="entry name" value="POL PROTEIN"/>
    <property type="match status" value="1"/>
</dbReference>
<keyword evidence="2" id="KW-1185">Reference proteome</keyword>
<dbReference type="SUPFAM" id="SSF56672">
    <property type="entry name" value="DNA/RNA polymerases"/>
    <property type="match status" value="1"/>
</dbReference>